<comment type="subcellular location">
    <subcellularLocation>
        <location evidence="1 11">Cell outer membrane</location>
        <topology evidence="1 11">Multi-pass membrane protein</topology>
    </subcellularLocation>
</comment>
<feature type="domain" description="TonB-dependent receptor-like beta-barrel" evidence="13">
    <location>
        <begin position="481"/>
        <end position="929"/>
    </location>
</feature>
<keyword evidence="4" id="KW-0410">Iron transport</keyword>
<evidence type="ECO:0000259" key="13">
    <source>
        <dbReference type="Pfam" id="PF00593"/>
    </source>
</evidence>
<evidence type="ECO:0000256" key="8">
    <source>
        <dbReference type="ARBA" id="ARBA00023077"/>
    </source>
</evidence>
<accession>A0A2W5F9P9</accession>
<dbReference type="NCBIfam" id="TIGR04057">
    <property type="entry name" value="SusC_RagA_signa"/>
    <property type="match status" value="1"/>
</dbReference>
<feature type="domain" description="TonB-dependent receptor plug" evidence="14">
    <location>
        <begin position="209"/>
        <end position="315"/>
    </location>
</feature>
<dbReference type="Proteomes" id="UP000249645">
    <property type="component" value="Unassembled WGS sequence"/>
</dbReference>
<dbReference type="InterPro" id="IPR000531">
    <property type="entry name" value="Beta-barrel_TonB"/>
</dbReference>
<dbReference type="InterPro" id="IPR037066">
    <property type="entry name" value="Plug_dom_sf"/>
</dbReference>
<dbReference type="InterPro" id="IPR036942">
    <property type="entry name" value="Beta-barrel_TonB_sf"/>
</dbReference>
<evidence type="ECO:0000256" key="11">
    <source>
        <dbReference type="PROSITE-ProRule" id="PRU01360"/>
    </source>
</evidence>
<dbReference type="Pfam" id="PF00593">
    <property type="entry name" value="TonB_dep_Rec_b-barrel"/>
    <property type="match status" value="1"/>
</dbReference>
<gene>
    <name evidence="15" type="ORF">DI598_05285</name>
</gene>
<dbReference type="PANTHER" id="PTHR32552">
    <property type="entry name" value="FERRICHROME IRON RECEPTOR-RELATED"/>
    <property type="match status" value="1"/>
</dbReference>
<evidence type="ECO:0000256" key="3">
    <source>
        <dbReference type="ARBA" id="ARBA00022452"/>
    </source>
</evidence>
<keyword evidence="10 11" id="KW-0998">Cell outer membrane</keyword>
<keyword evidence="2 11" id="KW-0813">Transport</keyword>
<protein>
    <submittedName>
        <fullName evidence="15">TonB-dependent receptor</fullName>
    </submittedName>
</protein>
<keyword evidence="3 11" id="KW-1134">Transmembrane beta strand</keyword>
<proteinExistence type="inferred from homology"/>
<evidence type="ECO:0000313" key="16">
    <source>
        <dbReference type="Proteomes" id="UP000249645"/>
    </source>
</evidence>
<dbReference type="PANTHER" id="PTHR32552:SF81">
    <property type="entry name" value="TONB-DEPENDENT OUTER MEMBRANE RECEPTOR"/>
    <property type="match status" value="1"/>
</dbReference>
<evidence type="ECO:0000259" key="14">
    <source>
        <dbReference type="Pfam" id="PF07715"/>
    </source>
</evidence>
<dbReference type="GO" id="GO:0006826">
    <property type="term" value="P:iron ion transport"/>
    <property type="evidence" value="ECO:0007669"/>
    <property type="project" value="UniProtKB-KW"/>
</dbReference>
<dbReference type="EMBL" id="QFOI01000062">
    <property type="protein sequence ID" value="PZP50567.1"/>
    <property type="molecule type" value="Genomic_DNA"/>
</dbReference>
<dbReference type="Gene3D" id="2.170.130.10">
    <property type="entry name" value="TonB-dependent receptor, plug domain"/>
    <property type="match status" value="1"/>
</dbReference>
<evidence type="ECO:0000256" key="10">
    <source>
        <dbReference type="ARBA" id="ARBA00023237"/>
    </source>
</evidence>
<dbReference type="SUPFAM" id="SSF56935">
    <property type="entry name" value="Porins"/>
    <property type="match status" value="1"/>
</dbReference>
<dbReference type="AlphaFoldDB" id="A0A2W5F9P9"/>
<dbReference type="InterPro" id="IPR008969">
    <property type="entry name" value="CarboxyPept-like_regulatory"/>
</dbReference>
<comment type="similarity">
    <text evidence="11 12">Belongs to the TonB-dependent receptor family.</text>
</comment>
<dbReference type="Pfam" id="PF13715">
    <property type="entry name" value="CarbopepD_reg_2"/>
    <property type="match status" value="1"/>
</dbReference>
<dbReference type="GO" id="GO:0009279">
    <property type="term" value="C:cell outer membrane"/>
    <property type="evidence" value="ECO:0007669"/>
    <property type="project" value="UniProtKB-SubCell"/>
</dbReference>
<keyword evidence="7" id="KW-0406">Ion transport</keyword>
<keyword evidence="6" id="KW-0408">Iron</keyword>
<evidence type="ECO:0000256" key="5">
    <source>
        <dbReference type="ARBA" id="ARBA00022692"/>
    </source>
</evidence>
<dbReference type="InterPro" id="IPR023997">
    <property type="entry name" value="TonB-dep_OMP_SusC/RagA_CS"/>
</dbReference>
<comment type="caution">
    <text evidence="15">The sequence shown here is derived from an EMBL/GenBank/DDBJ whole genome shotgun (WGS) entry which is preliminary data.</text>
</comment>
<organism evidence="15 16">
    <name type="scientific">Pseudopedobacter saltans</name>
    <dbReference type="NCBI Taxonomy" id="151895"/>
    <lineage>
        <taxon>Bacteria</taxon>
        <taxon>Pseudomonadati</taxon>
        <taxon>Bacteroidota</taxon>
        <taxon>Sphingobacteriia</taxon>
        <taxon>Sphingobacteriales</taxon>
        <taxon>Sphingobacteriaceae</taxon>
        <taxon>Pseudopedobacter</taxon>
    </lineage>
</organism>
<keyword evidence="8 12" id="KW-0798">TonB box</keyword>
<dbReference type="SUPFAM" id="SSF49464">
    <property type="entry name" value="Carboxypeptidase regulatory domain-like"/>
    <property type="match status" value="1"/>
</dbReference>
<dbReference type="InterPro" id="IPR039426">
    <property type="entry name" value="TonB-dep_rcpt-like"/>
</dbReference>
<evidence type="ECO:0000256" key="12">
    <source>
        <dbReference type="RuleBase" id="RU003357"/>
    </source>
</evidence>
<evidence type="ECO:0000256" key="2">
    <source>
        <dbReference type="ARBA" id="ARBA00022448"/>
    </source>
</evidence>
<evidence type="ECO:0000256" key="6">
    <source>
        <dbReference type="ARBA" id="ARBA00023004"/>
    </source>
</evidence>
<evidence type="ECO:0000256" key="9">
    <source>
        <dbReference type="ARBA" id="ARBA00023136"/>
    </source>
</evidence>
<evidence type="ECO:0000256" key="7">
    <source>
        <dbReference type="ARBA" id="ARBA00023065"/>
    </source>
</evidence>
<dbReference type="InterPro" id="IPR012910">
    <property type="entry name" value="Plug_dom"/>
</dbReference>
<dbReference type="FunFam" id="2.170.130.10:FF:000008">
    <property type="entry name" value="SusC/RagA family TonB-linked outer membrane protein"/>
    <property type="match status" value="1"/>
</dbReference>
<dbReference type="NCBIfam" id="TIGR04056">
    <property type="entry name" value="OMP_RagA_SusC"/>
    <property type="match status" value="1"/>
</dbReference>
<evidence type="ECO:0000313" key="15">
    <source>
        <dbReference type="EMBL" id="PZP50567.1"/>
    </source>
</evidence>
<dbReference type="Pfam" id="PF07715">
    <property type="entry name" value="Plug"/>
    <property type="match status" value="1"/>
</dbReference>
<sequence>MKKKSIYATMLSRTLFKPLLTVSVFVFFTTYLQAKDLDPTITIHSNSISRNAIINEIYQQTGMRLIFSQSSNVSDSKKYTIDVQNKSLTEALTSIFGNQNKVTINYNEKVIVIHSKYDQITGFVKEKNGGPVSDANIVIKGTNKRTISDASGKFSIDANIGDSLIISHTGFETQTIAIADLSEINVVLEASNATKLDEVIVIGYGSARKQDLASAISSISQKEYNQQQLTNVSQIIQGRAAGVQVSDNSGAPGGATSIRIRGNNSIIGDNNPLYVVDGFLGANMSLINPADIQDIQILKDAAATAVFGSRGANGVVLITTKKGNSNRPVIEFNAAYSRASVIKKLDLLNNVDYAKTVNANALGNGTAARFTDAQIDSISKTPGTDWQDLIFRNAPTQQYQLGLSGGTGKTTYYISGEYLNQDGVIINSYRNRYALRGNITSQVNDRFTVRLNTYANRNKVNNATLGGRSGPVMQAIGWSPLVAVRNANGTYTTSDPYGSILASNPVALAADQNNIVINNNIMSILGLNYKILPGLTFDATGGINYINQQTLQNKTLYANLGTAASAARASSDMVSLQTTNNLTYATTINNVHHLTVTGVFEYQTSTTNGFNANANNITFPDQGYYGLALNGGSTVSSSYSNQSILSWLGRVNYDFNREIYITAALRRDGSSKFAKGNQYSSFPSFGIAWNLTNYSFIKNLNIFDNLKIRGGYGVTGSQAINPYQTLLAYANINTPFTQNTLSSGILLGNPGNKNLKWETTKQTDVGIDASLFKGRLAVTVDYYNKNTSDLLFNIPNPDYEGGGFILRNIGNVNNHGWEFAVSGDVIRSGGFIWSSSANYSILRNKLTKLYGNITQIASNSSALGITNVGSGLSPQQEFELVVGKPLGTYWGLEYLGTWKPSEATEAAVYGNKPGDSRYLDYDNNGVINGSDYHPIGSGLPKYSWGWNNNFSYRGFTLNVFIQSLGGFKKLDYTYAAGITANSDFKQATIADIKDRYITGTNETSNIPAFSKTNVNYTQSTRFLEDGTFVRVKNISLSYEVPKDKLKFANLTLFVRGANLFTITKYKGFDPESTNSTASAGSDVSQGIDYGSYPNAKTYTFGLKLNF</sequence>
<evidence type="ECO:0000256" key="4">
    <source>
        <dbReference type="ARBA" id="ARBA00022496"/>
    </source>
</evidence>
<dbReference type="PROSITE" id="PS52016">
    <property type="entry name" value="TONB_DEPENDENT_REC_3"/>
    <property type="match status" value="1"/>
</dbReference>
<dbReference type="InterPro" id="IPR023996">
    <property type="entry name" value="TonB-dep_OMP_SusC/RagA"/>
</dbReference>
<keyword evidence="15" id="KW-0675">Receptor</keyword>
<keyword evidence="9 11" id="KW-0472">Membrane</keyword>
<keyword evidence="5 11" id="KW-0812">Transmembrane</keyword>
<name>A0A2W5F9P9_9SPHI</name>
<dbReference type="Gene3D" id="2.40.170.20">
    <property type="entry name" value="TonB-dependent receptor, beta-barrel domain"/>
    <property type="match status" value="1"/>
</dbReference>
<evidence type="ECO:0000256" key="1">
    <source>
        <dbReference type="ARBA" id="ARBA00004571"/>
    </source>
</evidence>
<dbReference type="Gene3D" id="2.60.40.1120">
    <property type="entry name" value="Carboxypeptidase-like, regulatory domain"/>
    <property type="match status" value="1"/>
</dbReference>
<reference evidence="15 16" key="1">
    <citation type="submission" date="2017-11" db="EMBL/GenBank/DDBJ databases">
        <title>Infants hospitalized years apart are colonized by the same room-sourced microbial strains.</title>
        <authorList>
            <person name="Brooks B."/>
            <person name="Olm M.R."/>
            <person name="Firek B.A."/>
            <person name="Baker R."/>
            <person name="Thomas B.C."/>
            <person name="Morowitz M.J."/>
            <person name="Banfield J.F."/>
        </authorList>
    </citation>
    <scope>NUCLEOTIDE SEQUENCE [LARGE SCALE GENOMIC DNA]</scope>
    <source>
        <strain evidence="15">S2_009_000_R2_76</strain>
    </source>
</reference>